<accession>A0ABR4P4T5</accession>
<dbReference type="PROSITE" id="PS00624">
    <property type="entry name" value="GMC_OXRED_2"/>
    <property type="match status" value="1"/>
</dbReference>
<dbReference type="Proteomes" id="UP001629113">
    <property type="component" value="Unassembled WGS sequence"/>
</dbReference>
<dbReference type="PROSITE" id="PS00623">
    <property type="entry name" value="GMC_OXRED_1"/>
    <property type="match status" value="1"/>
</dbReference>
<comment type="caution">
    <text evidence="5">The sequence shown here is derived from an EMBL/GenBank/DDBJ whole genome shotgun (WGS) entry which is preliminary data.</text>
</comment>
<gene>
    <name evidence="5" type="ORF">PVAG01_09907</name>
</gene>
<feature type="domain" description="Glucose-methanol-choline oxidoreductase N-terminal" evidence="3">
    <location>
        <begin position="84"/>
        <end position="107"/>
    </location>
</feature>
<dbReference type="InterPro" id="IPR012132">
    <property type="entry name" value="GMC_OxRdtase"/>
</dbReference>
<evidence type="ECO:0000256" key="1">
    <source>
        <dbReference type="ARBA" id="ARBA00010790"/>
    </source>
</evidence>
<evidence type="ECO:0000313" key="6">
    <source>
        <dbReference type="Proteomes" id="UP001629113"/>
    </source>
</evidence>
<dbReference type="Gene3D" id="3.30.560.10">
    <property type="entry name" value="Glucose Oxidase, domain 3"/>
    <property type="match status" value="1"/>
</dbReference>
<proteinExistence type="inferred from homology"/>
<evidence type="ECO:0000313" key="5">
    <source>
        <dbReference type="EMBL" id="KAL3418192.1"/>
    </source>
</evidence>
<dbReference type="InterPro" id="IPR000172">
    <property type="entry name" value="GMC_OxRdtase_N"/>
</dbReference>
<keyword evidence="2" id="KW-0274">FAD</keyword>
<dbReference type="InterPro" id="IPR036188">
    <property type="entry name" value="FAD/NAD-bd_sf"/>
</dbReference>
<keyword evidence="2" id="KW-0285">Flavoprotein</keyword>
<dbReference type="SUPFAM" id="SSF54373">
    <property type="entry name" value="FAD-linked reductases, C-terminal domain"/>
    <property type="match status" value="1"/>
</dbReference>
<evidence type="ECO:0000256" key="2">
    <source>
        <dbReference type="RuleBase" id="RU003968"/>
    </source>
</evidence>
<protein>
    <submittedName>
        <fullName evidence="5">Oxygen-dependent choline dehydrogenase 3</fullName>
    </submittedName>
</protein>
<dbReference type="InterPro" id="IPR007867">
    <property type="entry name" value="GMC_OxRtase_C"/>
</dbReference>
<dbReference type="Gene3D" id="3.50.50.60">
    <property type="entry name" value="FAD/NAD(P)-binding domain"/>
    <property type="match status" value="1"/>
</dbReference>
<sequence length="559" mass="60392">MLSDLWDYIVVGGGLAGSVIASRLHQQNSSLAILLVEAGPDVSNNTVIPFAPNDPYLVGSELDWSYVTTPQVSLENRTIPAPAGKALGGGTAINSCGWYRGDRSDYDDWADLVGDQRWSYEGMLPYMKKTEKYFADNTTLPAEVVAQHGFSGPVHEASVSSTGRKYPLREPLKKGWLAFGLKDIPFGDANSGSPLGVGELQENRRDGRRQLSSSVYPLRGVTVVTNTLVKRVVISENHGFTRATGIETANGTRYYSKKEVIISAGSYRTPQLLMLSGIGPRSELEKHSIKPLVDAPGVGANLWDHLQVQSRWKLQDSVAAQGVAIGSNTTLFDNPVYNLGLAEDWVITQTIPKASLIAAITSDEGSAPTDSHRLLSRTRSFFETLTLYFAYSPSDPVVPADGSHITAALIGLMPTSRGTIKLNTTDPRDAPIINGNFYTTQVDRLAMRQGLRNLARMFLNTTEGLAMVEREALSARFVPTINATDAQIDARVAHFAETSYHPGGTAAMGEVVDTDLKVIGVEGLRVVDASVLPLPIAAHLQVAVYALAEQAAEIIGLKR</sequence>
<dbReference type="PANTHER" id="PTHR11552">
    <property type="entry name" value="GLUCOSE-METHANOL-CHOLINE GMC OXIDOREDUCTASE"/>
    <property type="match status" value="1"/>
</dbReference>
<dbReference type="PIRSF" id="PIRSF000137">
    <property type="entry name" value="Alcohol_oxidase"/>
    <property type="match status" value="1"/>
</dbReference>
<dbReference type="SUPFAM" id="SSF51905">
    <property type="entry name" value="FAD/NAD(P)-binding domain"/>
    <property type="match status" value="1"/>
</dbReference>
<comment type="similarity">
    <text evidence="1 2">Belongs to the GMC oxidoreductase family.</text>
</comment>
<reference evidence="5 6" key="1">
    <citation type="submission" date="2024-06" db="EMBL/GenBank/DDBJ databases">
        <title>Complete genome of Phlyctema vagabunda strain 19-DSS-EL-015.</title>
        <authorList>
            <person name="Fiorenzani C."/>
        </authorList>
    </citation>
    <scope>NUCLEOTIDE SEQUENCE [LARGE SCALE GENOMIC DNA]</scope>
    <source>
        <strain evidence="5 6">19-DSS-EL-015</strain>
    </source>
</reference>
<dbReference type="PANTHER" id="PTHR11552:SF123">
    <property type="entry name" value="GMC OXIDOREDUCTASE (AFU_ORTHOLOGUE AFUA_2G01770)-RELATED"/>
    <property type="match status" value="1"/>
</dbReference>
<feature type="domain" description="Glucose-methanol-choline oxidoreductase N-terminal" evidence="4">
    <location>
        <begin position="265"/>
        <end position="279"/>
    </location>
</feature>
<organism evidence="5 6">
    <name type="scientific">Phlyctema vagabunda</name>
    <dbReference type="NCBI Taxonomy" id="108571"/>
    <lineage>
        <taxon>Eukaryota</taxon>
        <taxon>Fungi</taxon>
        <taxon>Dikarya</taxon>
        <taxon>Ascomycota</taxon>
        <taxon>Pezizomycotina</taxon>
        <taxon>Leotiomycetes</taxon>
        <taxon>Helotiales</taxon>
        <taxon>Dermateaceae</taxon>
        <taxon>Phlyctema</taxon>
    </lineage>
</organism>
<evidence type="ECO:0000259" key="4">
    <source>
        <dbReference type="PROSITE" id="PS00624"/>
    </source>
</evidence>
<dbReference type="EMBL" id="JBFCZG010000009">
    <property type="protein sequence ID" value="KAL3418192.1"/>
    <property type="molecule type" value="Genomic_DNA"/>
</dbReference>
<name>A0ABR4P4T5_9HELO</name>
<dbReference type="Pfam" id="PF00732">
    <property type="entry name" value="GMC_oxred_N"/>
    <property type="match status" value="1"/>
</dbReference>
<keyword evidence="6" id="KW-1185">Reference proteome</keyword>
<evidence type="ECO:0000259" key="3">
    <source>
        <dbReference type="PROSITE" id="PS00623"/>
    </source>
</evidence>
<dbReference type="Pfam" id="PF05199">
    <property type="entry name" value="GMC_oxred_C"/>
    <property type="match status" value="1"/>
</dbReference>